<dbReference type="EC" id="3.1.1.-" evidence="3"/>
<accession>A0A4S4N2Y0</accession>
<dbReference type="Pfam" id="PF00135">
    <property type="entry name" value="COesterase"/>
    <property type="match status" value="2"/>
</dbReference>
<evidence type="ECO:0000256" key="3">
    <source>
        <dbReference type="RuleBase" id="RU361235"/>
    </source>
</evidence>
<evidence type="ECO:0000313" key="5">
    <source>
        <dbReference type="EMBL" id="THH33332.1"/>
    </source>
</evidence>
<feature type="domain" description="Carboxylesterase type B" evidence="4">
    <location>
        <begin position="209"/>
        <end position="477"/>
    </location>
</feature>
<evidence type="ECO:0000256" key="1">
    <source>
        <dbReference type="ARBA" id="ARBA00005964"/>
    </source>
</evidence>
<protein>
    <recommendedName>
        <fullName evidence="3">Carboxylic ester hydrolase</fullName>
        <ecNumber evidence="3">3.1.1.-</ecNumber>
    </recommendedName>
</protein>
<dbReference type="Proteomes" id="UP000308730">
    <property type="component" value="Unassembled WGS sequence"/>
</dbReference>
<organism evidence="5 6">
    <name type="scientific">Antrodiella citrinella</name>
    <dbReference type="NCBI Taxonomy" id="2447956"/>
    <lineage>
        <taxon>Eukaryota</taxon>
        <taxon>Fungi</taxon>
        <taxon>Dikarya</taxon>
        <taxon>Basidiomycota</taxon>
        <taxon>Agaricomycotina</taxon>
        <taxon>Agaricomycetes</taxon>
        <taxon>Polyporales</taxon>
        <taxon>Steccherinaceae</taxon>
        <taxon>Antrodiella</taxon>
    </lineage>
</organism>
<dbReference type="Gene3D" id="3.40.50.1820">
    <property type="entry name" value="alpha/beta hydrolase"/>
    <property type="match status" value="1"/>
</dbReference>
<comment type="caution">
    <text evidence="5">The sequence shown here is derived from an EMBL/GenBank/DDBJ whole genome shotgun (WGS) entry which is preliminary data.</text>
</comment>
<dbReference type="EMBL" id="SGPM01000007">
    <property type="protein sequence ID" value="THH33332.1"/>
    <property type="molecule type" value="Genomic_DNA"/>
</dbReference>
<reference evidence="5 6" key="1">
    <citation type="submission" date="2019-02" db="EMBL/GenBank/DDBJ databases">
        <title>Genome sequencing of the rare red list fungi Antrodiella citrinella (Flaviporus citrinellus).</title>
        <authorList>
            <person name="Buettner E."/>
            <person name="Kellner H."/>
        </authorList>
    </citation>
    <scope>NUCLEOTIDE SEQUENCE [LARGE SCALE GENOMIC DNA]</scope>
    <source>
        <strain evidence="5 6">DSM 108506</strain>
    </source>
</reference>
<dbReference type="InterPro" id="IPR029058">
    <property type="entry name" value="AB_hydrolase_fold"/>
</dbReference>
<keyword evidence="6" id="KW-1185">Reference proteome</keyword>
<gene>
    <name evidence="5" type="ORF">EUX98_g860</name>
</gene>
<evidence type="ECO:0000259" key="4">
    <source>
        <dbReference type="Pfam" id="PF00135"/>
    </source>
</evidence>
<sequence length="587" mass="64100">MDFFYTEDVAPNMYSQRNMFSTVHLLVPLLNCLILSATAGASSGGTQAPTAFLDDATFIGSADGLTNKFLGIPYAQPPVGELRFHRPQPIERYTGTHTALDFGPWCPQHYIAPMGTLPVAIDEDVGSRIVNTVFNPFASQSEDCLSLNIWTPPGVNTESALPVAVWIHGGGFHDGGSALIDGGIIVQRAVQLSEPMIVVSINYRLSERLAFQWIQKHIHSFGGDASKVVIWGQSAGAMSVAAHMLGNGGNHDDLFRGAFMHSGSLIPIGDMHGAQVFYDNLVNDAGCSGAFNTLQCLRHIPFDTLKAAIDKSPVFVQSIATSWFPREDDDFFTGPLHELAEKGAIAKVPVVIGACEDEGTMFALASLNITTSEELHAFLSARFFVNATHEEIDELLSGYPEDPREGSPFRTGFTNNLTPQFKRIAALMGDILFETPRKVFLEATAGRQDVWTYVTQRRKDVAGLGSAHVTDLFDMFGPSDLTDHFIHFVNHLDPNGPIAAPPSVNVPESQQALSASGGAAFMWPKYENTSKTKLVYLDGTTPLGLAEDTDRDTQLWHTVKFLKEHPMRASLRLAWTGVFRSQILKLC</sequence>
<dbReference type="AlphaFoldDB" id="A0A4S4N2Y0"/>
<dbReference type="OrthoDB" id="408631at2759"/>
<evidence type="ECO:0000313" key="6">
    <source>
        <dbReference type="Proteomes" id="UP000308730"/>
    </source>
</evidence>
<keyword evidence="2 3" id="KW-0378">Hydrolase</keyword>
<dbReference type="InterPro" id="IPR019826">
    <property type="entry name" value="Carboxylesterase_B_AS"/>
</dbReference>
<name>A0A4S4N2Y0_9APHY</name>
<dbReference type="GO" id="GO:0016787">
    <property type="term" value="F:hydrolase activity"/>
    <property type="evidence" value="ECO:0007669"/>
    <property type="project" value="UniProtKB-KW"/>
</dbReference>
<feature type="domain" description="Carboxylesterase type B" evidence="4">
    <location>
        <begin position="66"/>
        <end position="205"/>
    </location>
</feature>
<evidence type="ECO:0000256" key="2">
    <source>
        <dbReference type="ARBA" id="ARBA00022801"/>
    </source>
</evidence>
<dbReference type="PROSITE" id="PS00122">
    <property type="entry name" value="CARBOXYLESTERASE_B_1"/>
    <property type="match status" value="1"/>
</dbReference>
<dbReference type="SUPFAM" id="SSF53474">
    <property type="entry name" value="alpha/beta-Hydrolases"/>
    <property type="match status" value="1"/>
</dbReference>
<dbReference type="PANTHER" id="PTHR11559">
    <property type="entry name" value="CARBOXYLESTERASE"/>
    <property type="match status" value="1"/>
</dbReference>
<dbReference type="InterPro" id="IPR050309">
    <property type="entry name" value="Type-B_Carboxylest/Lipase"/>
</dbReference>
<comment type="similarity">
    <text evidence="1 3">Belongs to the type-B carboxylesterase/lipase family.</text>
</comment>
<dbReference type="InterPro" id="IPR002018">
    <property type="entry name" value="CarbesteraseB"/>
</dbReference>
<proteinExistence type="inferred from homology"/>